<comment type="caution">
    <text evidence="1">The sequence shown here is derived from an EMBL/GenBank/DDBJ whole genome shotgun (WGS) entry which is preliminary data.</text>
</comment>
<keyword evidence="2" id="KW-1185">Reference proteome</keyword>
<dbReference type="EMBL" id="LGRX02008911">
    <property type="protein sequence ID" value="KAK3272541.1"/>
    <property type="molecule type" value="Genomic_DNA"/>
</dbReference>
<organism evidence="1 2">
    <name type="scientific">Cymbomonas tetramitiformis</name>
    <dbReference type="NCBI Taxonomy" id="36881"/>
    <lineage>
        <taxon>Eukaryota</taxon>
        <taxon>Viridiplantae</taxon>
        <taxon>Chlorophyta</taxon>
        <taxon>Pyramimonadophyceae</taxon>
        <taxon>Pyramimonadales</taxon>
        <taxon>Pyramimonadaceae</taxon>
        <taxon>Cymbomonas</taxon>
    </lineage>
</organism>
<evidence type="ECO:0000313" key="2">
    <source>
        <dbReference type="Proteomes" id="UP001190700"/>
    </source>
</evidence>
<dbReference type="AlphaFoldDB" id="A0AAE0G7V4"/>
<reference evidence="1 2" key="1">
    <citation type="journal article" date="2015" name="Genome Biol. Evol.">
        <title>Comparative Genomics of a Bacterivorous Green Alga Reveals Evolutionary Causalities and Consequences of Phago-Mixotrophic Mode of Nutrition.</title>
        <authorList>
            <person name="Burns J.A."/>
            <person name="Paasch A."/>
            <person name="Narechania A."/>
            <person name="Kim E."/>
        </authorList>
    </citation>
    <scope>NUCLEOTIDE SEQUENCE [LARGE SCALE GENOMIC DNA]</scope>
    <source>
        <strain evidence="1 2">PLY_AMNH</strain>
    </source>
</reference>
<protein>
    <submittedName>
        <fullName evidence="1">Uncharacterized protein</fullName>
    </submittedName>
</protein>
<dbReference type="Proteomes" id="UP001190700">
    <property type="component" value="Unassembled WGS sequence"/>
</dbReference>
<proteinExistence type="predicted"/>
<evidence type="ECO:0000313" key="1">
    <source>
        <dbReference type="EMBL" id="KAK3272541.1"/>
    </source>
</evidence>
<name>A0AAE0G7V4_9CHLO</name>
<gene>
    <name evidence="1" type="ORF">CYMTET_19171</name>
</gene>
<sequence>MDALRCTVSSEDSAVFGAKLAPQLLDMETMGRSRAAAFRGCAGFVAAGFEKVLPSYNFNDEDFVPWMNAAVKEILANPPVHQYSLGFLSFTI</sequence>
<accession>A0AAE0G7V4</accession>